<dbReference type="CDD" id="cd01949">
    <property type="entry name" value="GGDEF"/>
    <property type="match status" value="1"/>
</dbReference>
<dbReference type="RefSeq" id="WP_066707458.1">
    <property type="nucleotide sequence ID" value="NZ_JBHIWA010000039.1"/>
</dbReference>
<dbReference type="CDD" id="cd01948">
    <property type="entry name" value="EAL"/>
    <property type="match status" value="1"/>
</dbReference>
<dbReference type="InterPro" id="IPR029787">
    <property type="entry name" value="Nucleotide_cyclase"/>
</dbReference>
<dbReference type="AlphaFoldDB" id="A0A2A4IDR6"/>
<protein>
    <submittedName>
        <fullName evidence="5">Bifunctional diguanylate cyclase/phosphodiesterase</fullName>
    </submittedName>
</protein>
<dbReference type="InterPro" id="IPR005330">
    <property type="entry name" value="MHYT_dom"/>
</dbReference>
<sequence length="686" mass="73637">MIDVVTCIAREHDLRLVGLAILVALVGSAATVQLFGRILASSRKSRAGWIILSSVGTGTMVWCTHFVAMMGFEAGVPVTLDPELTLGSLGVAIVLAAPGLAVAAGRDRALTAYGGVIVGFAISAMHYTGMLAYRLDGIVEWRWSYVALSVLLSSALSAAAFVTFRSERPRRRVAGGLLLGLAVAALHFIGMAAMKIHVLALHTESGLSELAMMQLAMGTACAGMLFIGCAAMSALIDGQTQSDAYRRMRRMALHDGLTDLPNRLCFNEEIALRRERQTGTAHMAVVMLDLSRFKGVNDTYGHQAGDQLLVALAARMTDALAPGEFIARLGGDEFAALVSYDDRTELDRFLERLGDVYAAPFVFERFSASIVANIGIALAPQDGRDADTLLARADLAMYRAKGEHSQAPCFYDPAMDDAARDRRDLACELRDAVARGSFELHYQVQVSVGSGEISGYEALVRWRHPTRGLVSPLDFIPLAEEIGEIVPLSNWIIAQACFEAALWPGRHPVAVNLSPHHLADPGLTDTVRRALADSGLAPARLTLELTESAIIRDRHYALEQMRALKGLGVGLALDDFGVGYSSLDVLRSFSFDRIKLDKSFVDAIEGDGQAVAILRSIVGLGASLQIQVLAEGIETEGQYRIVAREGCSAIQGYLVGKPSRELVDAGRTRSIIARAQAATEATSLVA</sequence>
<dbReference type="Proteomes" id="UP000218323">
    <property type="component" value="Unassembled WGS sequence"/>
</dbReference>
<evidence type="ECO:0000259" key="4">
    <source>
        <dbReference type="PROSITE" id="PS50924"/>
    </source>
</evidence>
<evidence type="ECO:0000256" key="1">
    <source>
        <dbReference type="PROSITE-ProRule" id="PRU00244"/>
    </source>
</evidence>
<dbReference type="Pfam" id="PF00563">
    <property type="entry name" value="EAL"/>
    <property type="match status" value="1"/>
</dbReference>
<dbReference type="PROSITE" id="PS50924">
    <property type="entry name" value="MHYT"/>
    <property type="match status" value="1"/>
</dbReference>
<dbReference type="Pfam" id="PF03707">
    <property type="entry name" value="MHYT"/>
    <property type="match status" value="2"/>
</dbReference>
<feature type="domain" description="MHYT" evidence="4">
    <location>
        <begin position="12"/>
        <end position="197"/>
    </location>
</feature>
<dbReference type="SMART" id="SM00267">
    <property type="entry name" value="GGDEF"/>
    <property type="match status" value="1"/>
</dbReference>
<feature type="domain" description="EAL" evidence="2">
    <location>
        <begin position="422"/>
        <end position="672"/>
    </location>
</feature>
<feature type="domain" description="GGDEF" evidence="3">
    <location>
        <begin position="281"/>
        <end position="413"/>
    </location>
</feature>
<feature type="transmembrane region" description="Helical" evidence="1">
    <location>
        <begin position="176"/>
        <end position="200"/>
    </location>
</feature>
<dbReference type="EMBL" id="NWVC01000001">
    <property type="protein sequence ID" value="PCG15970.1"/>
    <property type="molecule type" value="Genomic_DNA"/>
</dbReference>
<dbReference type="SUPFAM" id="SSF55073">
    <property type="entry name" value="Nucleotide cyclase"/>
    <property type="match status" value="1"/>
</dbReference>
<dbReference type="NCBIfam" id="TIGR00254">
    <property type="entry name" value="GGDEF"/>
    <property type="match status" value="1"/>
</dbReference>
<dbReference type="SMART" id="SM00052">
    <property type="entry name" value="EAL"/>
    <property type="match status" value="1"/>
</dbReference>
<comment type="caution">
    <text evidence="5">The sequence shown here is derived from an EMBL/GenBank/DDBJ whole genome shotgun (WGS) entry which is preliminary data.</text>
</comment>
<evidence type="ECO:0000259" key="3">
    <source>
        <dbReference type="PROSITE" id="PS50887"/>
    </source>
</evidence>
<feature type="transmembrane region" description="Helical" evidence="1">
    <location>
        <begin position="110"/>
        <end position="133"/>
    </location>
</feature>
<feature type="transmembrane region" description="Helical" evidence="1">
    <location>
        <begin position="145"/>
        <end position="164"/>
    </location>
</feature>
<dbReference type="PANTHER" id="PTHR44757">
    <property type="entry name" value="DIGUANYLATE CYCLASE DGCP"/>
    <property type="match status" value="1"/>
</dbReference>
<dbReference type="Gene3D" id="3.20.20.450">
    <property type="entry name" value="EAL domain"/>
    <property type="match status" value="1"/>
</dbReference>
<keyword evidence="1" id="KW-0812">Transmembrane</keyword>
<keyword evidence="1" id="KW-0472">Membrane</keyword>
<dbReference type="SUPFAM" id="SSF141868">
    <property type="entry name" value="EAL domain-like"/>
    <property type="match status" value="1"/>
</dbReference>
<keyword evidence="1" id="KW-1133">Transmembrane helix</keyword>
<dbReference type="InterPro" id="IPR043128">
    <property type="entry name" value="Rev_trsase/Diguanyl_cyclase"/>
</dbReference>
<dbReference type="InterPro" id="IPR052155">
    <property type="entry name" value="Biofilm_reg_signaling"/>
</dbReference>
<evidence type="ECO:0000259" key="2">
    <source>
        <dbReference type="PROSITE" id="PS50883"/>
    </source>
</evidence>
<feature type="transmembrane region" description="Helical" evidence="1">
    <location>
        <begin position="212"/>
        <end position="236"/>
    </location>
</feature>
<accession>A0A2A4IDR6</accession>
<keyword evidence="6" id="KW-1185">Reference proteome</keyword>
<dbReference type="PROSITE" id="PS50887">
    <property type="entry name" value="GGDEF"/>
    <property type="match status" value="1"/>
</dbReference>
<dbReference type="InterPro" id="IPR035919">
    <property type="entry name" value="EAL_sf"/>
</dbReference>
<organism evidence="5 6">
    <name type="scientific">Sphingomonas adhaesiva</name>
    <dbReference type="NCBI Taxonomy" id="28212"/>
    <lineage>
        <taxon>Bacteria</taxon>
        <taxon>Pseudomonadati</taxon>
        <taxon>Pseudomonadota</taxon>
        <taxon>Alphaproteobacteria</taxon>
        <taxon>Sphingomonadales</taxon>
        <taxon>Sphingomonadaceae</taxon>
        <taxon>Sphingomonas</taxon>
    </lineage>
</organism>
<gene>
    <name evidence="5" type="ORF">COA07_03145</name>
</gene>
<dbReference type="Gene3D" id="3.30.70.270">
    <property type="match status" value="1"/>
</dbReference>
<proteinExistence type="predicted"/>
<dbReference type="InterPro" id="IPR001633">
    <property type="entry name" value="EAL_dom"/>
</dbReference>
<feature type="transmembrane region" description="Helical" evidence="1">
    <location>
        <begin position="47"/>
        <end position="72"/>
    </location>
</feature>
<evidence type="ECO:0000313" key="5">
    <source>
        <dbReference type="EMBL" id="PCG15970.1"/>
    </source>
</evidence>
<feature type="transmembrane region" description="Helical" evidence="1">
    <location>
        <begin position="84"/>
        <end position="103"/>
    </location>
</feature>
<dbReference type="InterPro" id="IPR000160">
    <property type="entry name" value="GGDEF_dom"/>
</dbReference>
<reference evidence="5 6" key="1">
    <citation type="submission" date="2017-09" db="EMBL/GenBank/DDBJ databases">
        <title>Sphingomonas adhaesiva DSM 7418, whole genome shotgun sequence.</title>
        <authorList>
            <person name="Feng G."/>
            <person name="Zhu H."/>
        </authorList>
    </citation>
    <scope>NUCLEOTIDE SEQUENCE [LARGE SCALE GENOMIC DNA]</scope>
    <source>
        <strain evidence="5 6">DSM 7418</strain>
    </source>
</reference>
<name>A0A2A4IDR6_9SPHN</name>
<dbReference type="Pfam" id="PF00990">
    <property type="entry name" value="GGDEF"/>
    <property type="match status" value="1"/>
</dbReference>
<evidence type="ECO:0000313" key="6">
    <source>
        <dbReference type="Proteomes" id="UP000218323"/>
    </source>
</evidence>
<feature type="transmembrane region" description="Helical" evidence="1">
    <location>
        <begin position="16"/>
        <end position="35"/>
    </location>
</feature>
<dbReference type="PROSITE" id="PS50883">
    <property type="entry name" value="EAL"/>
    <property type="match status" value="1"/>
</dbReference>
<dbReference type="GO" id="GO:0016020">
    <property type="term" value="C:membrane"/>
    <property type="evidence" value="ECO:0007669"/>
    <property type="project" value="UniProtKB-UniRule"/>
</dbReference>
<dbReference type="PANTHER" id="PTHR44757:SF2">
    <property type="entry name" value="BIOFILM ARCHITECTURE MAINTENANCE PROTEIN MBAA"/>
    <property type="match status" value="1"/>
</dbReference>